<gene>
    <name evidence="1" type="ORF">GW590_20920</name>
</gene>
<reference evidence="1 2" key="1">
    <citation type="submission" date="2020-01" db="EMBL/GenBank/DDBJ databases">
        <authorList>
            <person name="Lee S.D."/>
        </authorList>
    </citation>
    <scope>NUCLEOTIDE SEQUENCE [LARGE SCALE GENOMIC DNA]</scope>
    <source>
        <strain evidence="1 2">SAP-1</strain>
    </source>
</reference>
<reference evidence="1 2" key="2">
    <citation type="submission" date="2020-06" db="EMBL/GenBank/DDBJ databases">
        <title>Polyphasic characterization of a Rahnella strain isolated from tree sap.</title>
        <authorList>
            <person name="Kim I.S."/>
        </authorList>
    </citation>
    <scope>NUCLEOTIDE SEQUENCE [LARGE SCALE GENOMIC DNA]</scope>
    <source>
        <strain evidence="1 2">SAP-1</strain>
    </source>
</reference>
<dbReference type="AlphaFoldDB" id="A0A848MQ93"/>
<keyword evidence="2" id="KW-1185">Reference proteome</keyword>
<organism evidence="1 2">
    <name type="scientific">Rouxiella aceris</name>
    <dbReference type="NCBI Taxonomy" id="2703884"/>
    <lineage>
        <taxon>Bacteria</taxon>
        <taxon>Pseudomonadati</taxon>
        <taxon>Pseudomonadota</taxon>
        <taxon>Gammaproteobacteria</taxon>
        <taxon>Enterobacterales</taxon>
        <taxon>Yersiniaceae</taxon>
        <taxon>Rouxiella</taxon>
    </lineage>
</organism>
<evidence type="ECO:0000313" key="1">
    <source>
        <dbReference type="EMBL" id="NMP29316.1"/>
    </source>
</evidence>
<proteinExistence type="predicted"/>
<dbReference type="EMBL" id="JAADJU010000013">
    <property type="protein sequence ID" value="NMP29316.1"/>
    <property type="molecule type" value="Genomic_DNA"/>
</dbReference>
<dbReference type="Proteomes" id="UP000585363">
    <property type="component" value="Unassembled WGS sequence"/>
</dbReference>
<dbReference type="RefSeq" id="WP_169405031.1">
    <property type="nucleotide sequence ID" value="NZ_JAADJU010000013.1"/>
</dbReference>
<evidence type="ECO:0000313" key="2">
    <source>
        <dbReference type="Proteomes" id="UP000585363"/>
    </source>
</evidence>
<accession>A0A848MQ93</accession>
<protein>
    <submittedName>
        <fullName evidence="1">Uncharacterized protein</fullName>
    </submittedName>
</protein>
<name>A0A848MQ93_9GAMM</name>
<comment type="caution">
    <text evidence="1">The sequence shown here is derived from an EMBL/GenBank/DDBJ whole genome shotgun (WGS) entry which is preliminary data.</text>
</comment>
<sequence length="123" mass="14326">MAIIAQSERVTQINRMVDIAIQQRNNQRLNDYLAELISRGSDIFRLNHQLTYLRCQLQQRLNQLNRTVEQHTLINTLNDLLNQTRVSLGQINTLSTRVAQIRQSILHALTVCNNGRCFKQRSQ</sequence>